<sequence length="135" mass="14483">MQRLRPHGKDIAAGMNARPGKWPAVCAVLLLAAVSFWSATASADPADDAFIASLANYGIEVRDSGIAIAMGHRVCKGFDNNANASVLAMKVKRDTDLSMKEASYFVGLSVAAYCPQYRGQIDRSLIWLIPGPPLM</sequence>
<protein>
    <recommendedName>
        <fullName evidence="2">DUF732 domain-containing protein</fullName>
    </recommendedName>
</protein>
<accession>D5PFM3</accession>
<feature type="chain" id="PRO_5003074916" description="DUF732 domain-containing protein" evidence="1">
    <location>
        <begin position="44"/>
        <end position="135"/>
    </location>
</feature>
<keyword evidence="1" id="KW-0732">Signal</keyword>
<name>D5PFM3_9MYCO</name>
<evidence type="ECO:0000259" key="2">
    <source>
        <dbReference type="Pfam" id="PF05305"/>
    </source>
</evidence>
<reference evidence="3 4" key="1">
    <citation type="submission" date="2010-04" db="EMBL/GenBank/DDBJ databases">
        <authorList>
            <person name="Muzny D."/>
            <person name="Qin X."/>
            <person name="Deng J."/>
            <person name="Jiang H."/>
            <person name="Liu Y."/>
            <person name="Qu J."/>
            <person name="Song X.-Z."/>
            <person name="Zhang L."/>
            <person name="Thornton R."/>
            <person name="Coyle M."/>
            <person name="Francisco L."/>
            <person name="Jackson L."/>
            <person name="Javaid M."/>
            <person name="Korchina V."/>
            <person name="Kovar C."/>
            <person name="Mata R."/>
            <person name="Mathew T."/>
            <person name="Ngo R."/>
            <person name="Nguyen L."/>
            <person name="Nguyen N."/>
            <person name="Okwuonu G."/>
            <person name="Ongeri F."/>
            <person name="Pham C."/>
            <person name="Simmons D."/>
            <person name="Wilczek-Boney K."/>
            <person name="Hale W."/>
            <person name="Jakkamsetti A."/>
            <person name="Pham P."/>
            <person name="Ruth R."/>
            <person name="San Lucas F."/>
            <person name="Warren J."/>
            <person name="Zhang J."/>
            <person name="Zhao Z."/>
            <person name="Zhou C."/>
            <person name="Zhu D."/>
            <person name="Lee S."/>
            <person name="Bess C."/>
            <person name="Blankenburg K."/>
            <person name="Forbes L."/>
            <person name="Fu Q."/>
            <person name="Gubbala S."/>
            <person name="Hirani K."/>
            <person name="Jayaseelan J.C."/>
            <person name="Lara F."/>
            <person name="Munidasa M."/>
            <person name="Palculict T."/>
            <person name="Patil S."/>
            <person name="Pu L.-L."/>
            <person name="Saada N."/>
            <person name="Tang L."/>
            <person name="Weissenberger G."/>
            <person name="Zhu Y."/>
            <person name="Hemphill L."/>
            <person name="Shang Y."/>
            <person name="Youmans B."/>
            <person name="Ayvaz T."/>
            <person name="Ross M."/>
            <person name="Santibanez J."/>
            <person name="Aqrawi P."/>
            <person name="Gross S."/>
            <person name="Joshi V."/>
            <person name="Fowler G."/>
            <person name="Nazareth L."/>
            <person name="Reid J."/>
            <person name="Worley K."/>
            <person name="Petrosino J."/>
            <person name="Highlander S."/>
            <person name="Gibbs R."/>
        </authorList>
    </citation>
    <scope>NUCLEOTIDE SEQUENCE [LARGE SCALE GENOMIC DNA]</scope>
    <source>
        <strain evidence="3 4">ATCC BAA-614</strain>
    </source>
</reference>
<dbReference type="Proteomes" id="UP000003653">
    <property type="component" value="Unassembled WGS sequence"/>
</dbReference>
<dbReference type="EMBL" id="ADNV01000335">
    <property type="protein sequence ID" value="EFG75130.1"/>
    <property type="molecule type" value="Genomic_DNA"/>
</dbReference>
<dbReference type="eggNOG" id="ENOG5031YFS">
    <property type="taxonomic scope" value="Bacteria"/>
</dbReference>
<evidence type="ECO:0000313" key="3">
    <source>
        <dbReference type="EMBL" id="EFG75130.1"/>
    </source>
</evidence>
<dbReference type="HOGENOM" id="CLU_135573_4_1_11"/>
<evidence type="ECO:0000256" key="1">
    <source>
        <dbReference type="SAM" id="SignalP"/>
    </source>
</evidence>
<dbReference type="AlphaFoldDB" id="D5PFM3"/>
<dbReference type="InterPro" id="IPR007969">
    <property type="entry name" value="DUF732"/>
</dbReference>
<gene>
    <name evidence="3" type="ORF">HMPREF0591_4967</name>
</gene>
<comment type="caution">
    <text evidence="3">The sequence shown here is derived from an EMBL/GenBank/DDBJ whole genome shotgun (WGS) entry which is preliminary data.</text>
</comment>
<evidence type="ECO:0000313" key="4">
    <source>
        <dbReference type="Proteomes" id="UP000003653"/>
    </source>
</evidence>
<feature type="signal peptide" evidence="1">
    <location>
        <begin position="1"/>
        <end position="43"/>
    </location>
</feature>
<feature type="domain" description="DUF732" evidence="2">
    <location>
        <begin position="46"/>
        <end position="116"/>
    </location>
</feature>
<keyword evidence="4" id="KW-1185">Reference proteome</keyword>
<organism evidence="3 4">
    <name type="scientific">Mycobacterium parascrofulaceum ATCC BAA-614</name>
    <dbReference type="NCBI Taxonomy" id="525368"/>
    <lineage>
        <taxon>Bacteria</taxon>
        <taxon>Bacillati</taxon>
        <taxon>Actinomycetota</taxon>
        <taxon>Actinomycetes</taxon>
        <taxon>Mycobacteriales</taxon>
        <taxon>Mycobacteriaceae</taxon>
        <taxon>Mycobacterium</taxon>
        <taxon>Mycobacterium simiae complex</taxon>
    </lineage>
</organism>
<proteinExistence type="predicted"/>
<dbReference type="Pfam" id="PF05305">
    <property type="entry name" value="DUF732"/>
    <property type="match status" value="1"/>
</dbReference>